<dbReference type="GO" id="GO:0016301">
    <property type="term" value="F:kinase activity"/>
    <property type="evidence" value="ECO:0007669"/>
    <property type="project" value="UniProtKB-KW"/>
</dbReference>
<proteinExistence type="predicted"/>
<keyword evidence="2 4" id="KW-0418">Kinase</keyword>
<dbReference type="InterPro" id="IPR036117">
    <property type="entry name" value="DhaL_dom_sf"/>
</dbReference>
<dbReference type="PANTHER" id="PTHR28629">
    <property type="entry name" value="TRIOKINASE/FMN CYCLASE"/>
    <property type="match status" value="1"/>
</dbReference>
<feature type="domain" description="DhaL" evidence="3">
    <location>
        <begin position="4"/>
        <end position="199"/>
    </location>
</feature>
<sequence length="201" mass="22220">MKIEELKKVFQTIYNELEEKKDFLSLLDQNIGDGDHGVNIVRGFKEVIQSITTEVDLSSFLSIVGRTLMSKVGGASGPLYGMAFINAANNLKNKTELGLEEFKILVKSFSASLEMLGKVKIGEKTMYDVWKPLSEKLDSINEINEKNKLELIDFVNNSALATKDLIATKGRASYLKERSKGTIDPGSASSNIILANIIKEL</sequence>
<dbReference type="RefSeq" id="WP_027123278.1">
    <property type="nucleotide sequence ID" value="NZ_CP103423.1"/>
</dbReference>
<dbReference type="NCBIfam" id="TIGR02365">
    <property type="entry name" value="dha_L_ycgS"/>
    <property type="match status" value="1"/>
</dbReference>
<evidence type="ECO:0000313" key="4">
    <source>
        <dbReference type="EMBL" id="UWD34551.1"/>
    </source>
</evidence>
<evidence type="ECO:0000256" key="2">
    <source>
        <dbReference type="ARBA" id="ARBA00022777"/>
    </source>
</evidence>
<dbReference type="SMART" id="SM01120">
    <property type="entry name" value="Dak2"/>
    <property type="match status" value="1"/>
</dbReference>
<dbReference type="InterPro" id="IPR004007">
    <property type="entry name" value="DhaL_dom"/>
</dbReference>
<dbReference type="InterPro" id="IPR050861">
    <property type="entry name" value="Dihydroxyacetone_Kinase"/>
</dbReference>
<evidence type="ECO:0000313" key="5">
    <source>
        <dbReference type="Proteomes" id="UP001058364"/>
    </source>
</evidence>
<keyword evidence="5" id="KW-1185">Reference proteome</keyword>
<accession>A0ABY5TYE9</accession>
<protein>
    <submittedName>
        <fullName evidence="4">Dihydroxyacetone kinase subunit DhaL</fullName>
    </submittedName>
</protein>
<dbReference type="Proteomes" id="UP001058364">
    <property type="component" value="Chromosome"/>
</dbReference>
<dbReference type="PANTHER" id="PTHR28629:SF4">
    <property type="entry name" value="TRIOKINASE_FMN CYCLASE"/>
    <property type="match status" value="1"/>
</dbReference>
<organism evidence="4 5">
    <name type="scientific">Mesomycoplasma molare</name>
    <dbReference type="NCBI Taxonomy" id="171288"/>
    <lineage>
        <taxon>Bacteria</taxon>
        <taxon>Bacillati</taxon>
        <taxon>Mycoplasmatota</taxon>
        <taxon>Mycoplasmoidales</taxon>
        <taxon>Metamycoplasmataceae</taxon>
        <taxon>Mesomycoplasma</taxon>
    </lineage>
</organism>
<gene>
    <name evidence="4" type="primary">dhaL</name>
    <name evidence="4" type="ORF">NX772_01850</name>
</gene>
<dbReference type="EMBL" id="CP103423">
    <property type="protein sequence ID" value="UWD34551.1"/>
    <property type="molecule type" value="Genomic_DNA"/>
</dbReference>
<reference evidence="4" key="1">
    <citation type="submission" date="2022-08" db="EMBL/GenBank/DDBJ databases">
        <title>Complete genome sequence of Mycoplasma molare type strain H 542.</title>
        <authorList>
            <person name="Spergser J."/>
        </authorList>
    </citation>
    <scope>NUCLEOTIDE SEQUENCE</scope>
    <source>
        <strain evidence="4">H 542</strain>
    </source>
</reference>
<evidence type="ECO:0000259" key="3">
    <source>
        <dbReference type="PROSITE" id="PS51480"/>
    </source>
</evidence>
<name>A0ABY5TYE9_9BACT</name>
<keyword evidence="1" id="KW-0808">Transferase</keyword>
<dbReference type="PROSITE" id="PS51480">
    <property type="entry name" value="DHAL"/>
    <property type="match status" value="1"/>
</dbReference>
<evidence type="ECO:0000256" key="1">
    <source>
        <dbReference type="ARBA" id="ARBA00022679"/>
    </source>
</evidence>
<dbReference type="Gene3D" id="1.25.40.340">
    <property type="match status" value="1"/>
</dbReference>
<dbReference type="SUPFAM" id="SSF101473">
    <property type="entry name" value="DhaL-like"/>
    <property type="match status" value="1"/>
</dbReference>
<dbReference type="InterPro" id="IPR012737">
    <property type="entry name" value="DhaK_L_YcgS"/>
</dbReference>
<dbReference type="Pfam" id="PF02734">
    <property type="entry name" value="Dak2"/>
    <property type="match status" value="1"/>
</dbReference>